<organism evidence="3 4">
    <name type="scientific">Thiorhodovibrio winogradskyi</name>
    <dbReference type="NCBI Taxonomy" id="77007"/>
    <lineage>
        <taxon>Bacteria</taxon>
        <taxon>Pseudomonadati</taxon>
        <taxon>Pseudomonadota</taxon>
        <taxon>Gammaproteobacteria</taxon>
        <taxon>Chromatiales</taxon>
        <taxon>Chromatiaceae</taxon>
        <taxon>Thiorhodovibrio</taxon>
    </lineage>
</organism>
<dbReference type="InterPro" id="IPR035093">
    <property type="entry name" value="RelE/ParE_toxin_dom_sf"/>
</dbReference>
<name>A0ABZ0S674_9GAMM</name>
<dbReference type="Gene3D" id="3.30.2310.20">
    <property type="entry name" value="RelE-like"/>
    <property type="match status" value="1"/>
</dbReference>
<dbReference type="Proteomes" id="UP001432180">
    <property type="component" value="Chromosome"/>
</dbReference>
<reference evidence="3 4" key="1">
    <citation type="journal article" date="2023" name="Microorganisms">
        <title>Thiorhodovibrio frisius and Trv. litoralis spp. nov., Two Novel Members from a Clade of Fastidious Purple Sulfur Bacteria That Exhibit Unique Red-Shifted Light-Harvesting Capabilities.</title>
        <authorList>
            <person name="Methner A."/>
            <person name="Kuzyk S.B."/>
            <person name="Petersen J."/>
            <person name="Bauer S."/>
            <person name="Brinkmann H."/>
            <person name="Sichau K."/>
            <person name="Wanner G."/>
            <person name="Wolf J."/>
            <person name="Neumann-Schaal M."/>
            <person name="Henke P."/>
            <person name="Tank M."/>
            <person name="Sproer C."/>
            <person name="Bunk B."/>
            <person name="Overmann J."/>
        </authorList>
    </citation>
    <scope>NUCLEOTIDE SEQUENCE [LARGE SCALE GENOMIC DNA]</scope>
    <source>
        <strain evidence="3 4">DSM 6702</strain>
    </source>
</reference>
<dbReference type="Pfam" id="PF05016">
    <property type="entry name" value="ParE_toxin"/>
    <property type="match status" value="1"/>
</dbReference>
<protein>
    <submittedName>
        <fullName evidence="3">Plasmid stabilization system protein</fullName>
    </submittedName>
</protein>
<evidence type="ECO:0000256" key="1">
    <source>
        <dbReference type="ARBA" id="ARBA00006226"/>
    </source>
</evidence>
<evidence type="ECO:0000313" key="3">
    <source>
        <dbReference type="EMBL" id="WPL15748.1"/>
    </source>
</evidence>
<sequence length="98" mass="11539">MVVWSQPARADLRSIHDFIAHDSRFYAKKVVQDIREKTDILERVPRAGKKVTELNEDTVRELSLYSYRIIYKIKEEGIFVLAVVHKRRDLKAGNIEKQ</sequence>
<keyword evidence="4" id="KW-1185">Reference proteome</keyword>
<dbReference type="PANTHER" id="PTHR33755:SF5">
    <property type="entry name" value="TYPE II TOXIN-ANTITOXIN SYSTEM RELE_PARE FAMILY TOXIN"/>
    <property type="match status" value="1"/>
</dbReference>
<dbReference type="SUPFAM" id="SSF143011">
    <property type="entry name" value="RelE-like"/>
    <property type="match status" value="1"/>
</dbReference>
<evidence type="ECO:0000313" key="4">
    <source>
        <dbReference type="Proteomes" id="UP001432180"/>
    </source>
</evidence>
<dbReference type="InterPro" id="IPR007712">
    <property type="entry name" value="RelE/ParE_toxin"/>
</dbReference>
<gene>
    <name evidence="3" type="ORF">Thiowin_00665</name>
</gene>
<evidence type="ECO:0000256" key="2">
    <source>
        <dbReference type="ARBA" id="ARBA00022649"/>
    </source>
</evidence>
<keyword evidence="2" id="KW-1277">Toxin-antitoxin system</keyword>
<comment type="similarity">
    <text evidence="1">Belongs to the RelE toxin family.</text>
</comment>
<dbReference type="RefSeq" id="WP_328986299.1">
    <property type="nucleotide sequence ID" value="NZ_CP121472.1"/>
</dbReference>
<accession>A0ABZ0S674</accession>
<dbReference type="InterPro" id="IPR051803">
    <property type="entry name" value="TA_system_RelE-like_toxin"/>
</dbReference>
<dbReference type="EMBL" id="CP121472">
    <property type="protein sequence ID" value="WPL15748.1"/>
    <property type="molecule type" value="Genomic_DNA"/>
</dbReference>
<proteinExistence type="inferred from homology"/>
<dbReference type="PANTHER" id="PTHR33755">
    <property type="entry name" value="TOXIN PARE1-RELATED"/>
    <property type="match status" value="1"/>
</dbReference>